<protein>
    <submittedName>
        <fullName evidence="1">Uncharacterized protein</fullName>
    </submittedName>
</protein>
<gene>
    <name evidence="1" type="ORF">BECKTUN1418D_GA0071000_104110</name>
</gene>
<reference evidence="1" key="1">
    <citation type="submission" date="2019-02" db="EMBL/GenBank/DDBJ databases">
        <authorList>
            <person name="Gruber-Vodicka R. H."/>
            <person name="Seah K. B. B."/>
        </authorList>
    </citation>
    <scope>NUCLEOTIDE SEQUENCE</scope>
    <source>
        <strain evidence="1">BECK_BY1</strain>
    </source>
</reference>
<proteinExistence type="predicted"/>
<sequence>MKGETSCLSADKPIVQKPGSFYLFPQLCAVWKVLLLNEVTLAWFVYQAEKVENLFIVKIPQACVFCNVGRFY</sequence>
<organism evidence="1">
    <name type="scientific">Candidatus Kentrum sp. TUN</name>
    <dbReference type="NCBI Taxonomy" id="2126343"/>
    <lineage>
        <taxon>Bacteria</taxon>
        <taxon>Pseudomonadati</taxon>
        <taxon>Pseudomonadota</taxon>
        <taxon>Gammaproteobacteria</taxon>
        <taxon>Candidatus Kentrum</taxon>
    </lineage>
</organism>
<dbReference type="EMBL" id="CAADFX010000041">
    <property type="protein sequence ID" value="VFK56085.1"/>
    <property type="molecule type" value="Genomic_DNA"/>
</dbReference>
<dbReference type="AlphaFoldDB" id="A0A450ZQH5"/>
<name>A0A450ZQH5_9GAMM</name>
<accession>A0A450ZQH5</accession>
<evidence type="ECO:0000313" key="1">
    <source>
        <dbReference type="EMBL" id="VFK56085.1"/>
    </source>
</evidence>